<keyword evidence="2" id="KW-1185">Reference proteome</keyword>
<dbReference type="EMBL" id="CP113520">
    <property type="protein sequence ID" value="WAJ29351.1"/>
    <property type="molecule type" value="Genomic_DNA"/>
</dbReference>
<name>A0ACD4NRQ9_9HYPH</name>
<evidence type="ECO:0000313" key="2">
    <source>
        <dbReference type="Proteomes" id="UP001163223"/>
    </source>
</evidence>
<gene>
    <name evidence="1" type="ORF">OXU80_03695</name>
</gene>
<accession>A0ACD4NRQ9</accession>
<keyword evidence="1" id="KW-0575">Peroxidase</keyword>
<proteinExistence type="predicted"/>
<keyword evidence="1" id="KW-0560">Oxidoreductase</keyword>
<sequence length="193" mass="21308">MSEVVHDFTLSPVDWRPYVEPVVLGEASPEQLDALKTTPSNKGISAYALTLALDPEMLAERTPLFNDIMYAPGGLSRAERELGSLAASVMNRCVYCAYVHATRFIQLDKRPEVVEAIYRNGAQARLDERDQAILDVSVKLTRAPDTVGAADRDRLRSVGLSDLEILDLVHAVSIFGWANRLMHTLGEPFAKTP</sequence>
<dbReference type="Proteomes" id="UP001163223">
    <property type="component" value="Chromosome"/>
</dbReference>
<reference evidence="1" key="1">
    <citation type="submission" date="2022-11" db="EMBL/GenBank/DDBJ databases">
        <title>beta-Carotene-producing bacterium, Jeongeuplla avenae sp. nov., alleviates the salt stress of Arabidopsis seedlings.</title>
        <authorList>
            <person name="Jiang L."/>
            <person name="Lee J."/>
        </authorList>
    </citation>
    <scope>NUCLEOTIDE SEQUENCE</scope>
    <source>
        <strain evidence="1">DY_R2A_6</strain>
    </source>
</reference>
<protein>
    <submittedName>
        <fullName evidence="1">Peroxidase-related enzyme</fullName>
    </submittedName>
</protein>
<organism evidence="1 2">
    <name type="scientific">Antarcticirhabdus aurantiaca</name>
    <dbReference type="NCBI Taxonomy" id="2606717"/>
    <lineage>
        <taxon>Bacteria</taxon>
        <taxon>Pseudomonadati</taxon>
        <taxon>Pseudomonadota</taxon>
        <taxon>Alphaproteobacteria</taxon>
        <taxon>Hyphomicrobiales</taxon>
        <taxon>Aurantimonadaceae</taxon>
        <taxon>Antarcticirhabdus</taxon>
    </lineage>
</organism>
<evidence type="ECO:0000313" key="1">
    <source>
        <dbReference type="EMBL" id="WAJ29351.1"/>
    </source>
</evidence>